<evidence type="ECO:0000313" key="6">
    <source>
        <dbReference type="Proteomes" id="UP000276133"/>
    </source>
</evidence>
<dbReference type="GO" id="GO:0030246">
    <property type="term" value="F:carbohydrate binding"/>
    <property type="evidence" value="ECO:0007669"/>
    <property type="project" value="UniProtKB-UniRule"/>
</dbReference>
<dbReference type="AlphaFoldDB" id="A0A3M7R2V3"/>
<reference evidence="5 6" key="1">
    <citation type="journal article" date="2018" name="Sci. Rep.">
        <title>Genomic signatures of local adaptation to the degree of environmental predictability in rotifers.</title>
        <authorList>
            <person name="Franch-Gras L."/>
            <person name="Hahn C."/>
            <person name="Garcia-Roger E.M."/>
            <person name="Carmona M.J."/>
            <person name="Serra M."/>
            <person name="Gomez A."/>
        </authorList>
    </citation>
    <scope>NUCLEOTIDE SEQUENCE [LARGE SCALE GENOMIC DNA]</scope>
    <source>
        <strain evidence="5">HYR1</strain>
    </source>
</reference>
<gene>
    <name evidence="5" type="ORF">BpHYR1_013941</name>
</gene>
<keyword evidence="6" id="KW-1185">Reference proteome</keyword>
<dbReference type="InterPro" id="IPR001079">
    <property type="entry name" value="Galectin_CRD"/>
</dbReference>
<protein>
    <recommendedName>
        <fullName evidence="3">Galectin</fullName>
    </recommendedName>
</protein>
<organism evidence="5 6">
    <name type="scientific">Brachionus plicatilis</name>
    <name type="common">Marine rotifer</name>
    <name type="synonym">Brachionus muelleri</name>
    <dbReference type="NCBI Taxonomy" id="10195"/>
    <lineage>
        <taxon>Eukaryota</taxon>
        <taxon>Metazoa</taxon>
        <taxon>Spiralia</taxon>
        <taxon>Gnathifera</taxon>
        <taxon>Rotifera</taxon>
        <taxon>Eurotatoria</taxon>
        <taxon>Monogononta</taxon>
        <taxon>Pseudotrocha</taxon>
        <taxon>Ploima</taxon>
        <taxon>Brachionidae</taxon>
        <taxon>Brachionus</taxon>
    </lineage>
</organism>
<evidence type="ECO:0000313" key="5">
    <source>
        <dbReference type="EMBL" id="RNA17896.1"/>
    </source>
</evidence>
<dbReference type="GO" id="GO:0016936">
    <property type="term" value="F:galactoside binding"/>
    <property type="evidence" value="ECO:0007669"/>
    <property type="project" value="TreeGrafter"/>
</dbReference>
<dbReference type="PANTHER" id="PTHR11346:SF176">
    <property type="entry name" value="32 KDA BETA-GALACTOSIDE-BINDING LECTIN LEC-3"/>
    <property type="match status" value="1"/>
</dbReference>
<evidence type="ECO:0000256" key="3">
    <source>
        <dbReference type="RuleBase" id="RU102079"/>
    </source>
</evidence>
<feature type="domain" description="Galectin" evidence="4">
    <location>
        <begin position="157"/>
        <end position="299"/>
    </location>
</feature>
<accession>A0A3M7R2V3</accession>
<dbReference type="Proteomes" id="UP000276133">
    <property type="component" value="Unassembled WGS sequence"/>
</dbReference>
<dbReference type="PROSITE" id="PS51304">
    <property type="entry name" value="GALECTIN"/>
    <property type="match status" value="2"/>
</dbReference>
<keyword evidence="2" id="KW-0677">Repeat</keyword>
<dbReference type="SMART" id="SM00276">
    <property type="entry name" value="GLECT"/>
    <property type="match status" value="2"/>
</dbReference>
<dbReference type="EMBL" id="REGN01004349">
    <property type="protein sequence ID" value="RNA17896.1"/>
    <property type="molecule type" value="Genomic_DNA"/>
</dbReference>
<feature type="domain" description="Galectin" evidence="4">
    <location>
        <begin position="23"/>
        <end position="148"/>
    </location>
</feature>
<dbReference type="Pfam" id="PF00337">
    <property type="entry name" value="Gal-bind_lectin"/>
    <property type="match status" value="2"/>
</dbReference>
<dbReference type="Gene3D" id="2.60.120.200">
    <property type="match status" value="2"/>
</dbReference>
<sequence length="299" mass="34198">MDRMLHNPYSDHYHSAPVSSTPYCEPIPNGLCVGKQIYIRGQLLPSADWFSFNLIGNGNNILHINPRFNQNCVVRNSNFGGWGQEERGGGFPFHHNQTFEIIILVEEDKYRIAVNGQHFFDYQHRTSFEEVTHLEIKGDLEIHNITYSGGYHPHHKNINHPPIPFCTDFHSKLGGLIQIIGDIPHNSERFDINIQSGNGNPSDNVQLHFNPRFNDPYTPEPVVIRTNRHGGGWGGEERDGASPFRRGMRFELLILIEDSEYKIAVNGHHFTQFQHRSPFEEANHLSIGGDVNIHSINFF</sequence>
<dbReference type="InterPro" id="IPR013320">
    <property type="entry name" value="ConA-like_dom_sf"/>
</dbReference>
<dbReference type="STRING" id="10195.A0A3M7R2V3"/>
<name>A0A3M7R2V3_BRAPC</name>
<proteinExistence type="predicted"/>
<evidence type="ECO:0000256" key="2">
    <source>
        <dbReference type="ARBA" id="ARBA00022737"/>
    </source>
</evidence>
<dbReference type="PANTHER" id="PTHR11346">
    <property type="entry name" value="GALECTIN"/>
    <property type="match status" value="1"/>
</dbReference>
<dbReference type="SMART" id="SM00908">
    <property type="entry name" value="Gal-bind_lectin"/>
    <property type="match status" value="2"/>
</dbReference>
<comment type="caution">
    <text evidence="5">The sequence shown here is derived from an EMBL/GenBank/DDBJ whole genome shotgun (WGS) entry which is preliminary data.</text>
</comment>
<evidence type="ECO:0000256" key="1">
    <source>
        <dbReference type="ARBA" id="ARBA00022734"/>
    </source>
</evidence>
<dbReference type="CDD" id="cd00070">
    <property type="entry name" value="GLECT"/>
    <property type="match status" value="2"/>
</dbReference>
<dbReference type="InterPro" id="IPR044156">
    <property type="entry name" value="Galectin-like"/>
</dbReference>
<evidence type="ECO:0000259" key="4">
    <source>
        <dbReference type="PROSITE" id="PS51304"/>
    </source>
</evidence>
<dbReference type="SUPFAM" id="SSF49899">
    <property type="entry name" value="Concanavalin A-like lectins/glucanases"/>
    <property type="match status" value="2"/>
</dbReference>
<keyword evidence="1 3" id="KW-0430">Lectin</keyword>
<dbReference type="FunFam" id="2.60.120.200:FF:000124">
    <property type="entry name" value="Galectin-4"/>
    <property type="match status" value="1"/>
</dbReference>
<dbReference type="OrthoDB" id="6251307at2759"/>